<dbReference type="InterPro" id="IPR029044">
    <property type="entry name" value="Nucleotide-diphossugar_trans"/>
</dbReference>
<keyword evidence="1" id="KW-1133">Transmembrane helix</keyword>
<dbReference type="Gene3D" id="3.90.550.10">
    <property type="entry name" value="Spore Coat Polysaccharide Biosynthesis Protein SpsA, Chain A"/>
    <property type="match status" value="1"/>
</dbReference>
<feature type="transmembrane region" description="Helical" evidence="1">
    <location>
        <begin position="269"/>
        <end position="288"/>
    </location>
</feature>
<reference evidence="3 4" key="1">
    <citation type="submission" date="2018-08" db="EMBL/GenBank/DDBJ databases">
        <title>Chitinophagaceae sp. K23C18032701, a novel bacterium isolated from forest soil.</title>
        <authorList>
            <person name="Wang C."/>
        </authorList>
    </citation>
    <scope>NUCLEOTIDE SEQUENCE [LARGE SCALE GENOMIC DNA]</scope>
    <source>
        <strain evidence="3 4">K23C18032701</strain>
    </source>
</reference>
<gene>
    <name evidence="3" type="ORF">DXN05_19920</name>
</gene>
<evidence type="ECO:0000313" key="3">
    <source>
        <dbReference type="EMBL" id="RFM26493.1"/>
    </source>
</evidence>
<keyword evidence="4" id="KW-1185">Reference proteome</keyword>
<protein>
    <submittedName>
        <fullName evidence="3">Glycosyltransferase</fullName>
    </submittedName>
</protein>
<keyword evidence="1" id="KW-0472">Membrane</keyword>
<dbReference type="InterPro" id="IPR001173">
    <property type="entry name" value="Glyco_trans_2-like"/>
</dbReference>
<dbReference type="PANTHER" id="PTHR22916">
    <property type="entry name" value="GLYCOSYLTRANSFERASE"/>
    <property type="match status" value="1"/>
</dbReference>
<evidence type="ECO:0000313" key="4">
    <source>
        <dbReference type="Proteomes" id="UP000261284"/>
    </source>
</evidence>
<dbReference type="PROSITE" id="PS51257">
    <property type="entry name" value="PROKAR_LIPOPROTEIN"/>
    <property type="match status" value="1"/>
</dbReference>
<dbReference type="CDD" id="cd06433">
    <property type="entry name" value="GT_2_WfgS_like"/>
    <property type="match status" value="1"/>
</dbReference>
<name>A0A3E1NET6_9BACT</name>
<comment type="caution">
    <text evidence="3">The sequence shown here is derived from an EMBL/GenBank/DDBJ whole genome shotgun (WGS) entry which is preliminary data.</text>
</comment>
<dbReference type="AlphaFoldDB" id="A0A3E1NET6"/>
<evidence type="ECO:0000259" key="2">
    <source>
        <dbReference type="Pfam" id="PF00535"/>
    </source>
</evidence>
<keyword evidence="3" id="KW-0808">Transferase</keyword>
<dbReference type="Pfam" id="PF00535">
    <property type="entry name" value="Glycos_transf_2"/>
    <property type="match status" value="1"/>
</dbReference>
<evidence type="ECO:0000256" key="1">
    <source>
        <dbReference type="SAM" id="Phobius"/>
    </source>
</evidence>
<accession>A0A3E1NET6</accession>
<dbReference type="Proteomes" id="UP000261284">
    <property type="component" value="Unassembled WGS sequence"/>
</dbReference>
<dbReference type="PANTHER" id="PTHR22916:SF3">
    <property type="entry name" value="UDP-GLCNAC:BETAGAL BETA-1,3-N-ACETYLGLUCOSAMINYLTRANSFERASE-LIKE PROTEIN 1"/>
    <property type="match status" value="1"/>
</dbReference>
<keyword evidence="1" id="KW-0812">Transmembrane</keyword>
<dbReference type="EMBL" id="QTJU01000009">
    <property type="protein sequence ID" value="RFM26493.1"/>
    <property type="molecule type" value="Genomic_DNA"/>
</dbReference>
<sequence>MAMQAKRPLITIITPVYNAASLIVSCIEKLQQQSSVDFEHLVVDGLSNDNTVELVRDCQQRYANLRLVSEKDQGVYDAMNKGIQHANGQWLFFLGADDYLYSTDVLEKIGTHLQQAGSDVQLLYGNVYYEAYSRLYDGMFDHEKILKRNVCHQAVFYRATVFAALGNYSLLYPSEADYEFNLRCWLSGRVKQIYVPLTIAWYAQGGLSGAGRDTQLVHDYPAITTRLVAQGQWPAAQKINLLSKVFRKLVQRYPAAVWKKACQVPGHSLTCYLAMAWMIGTLPFYLIFKNDKDSPA</sequence>
<feature type="domain" description="Glycosyltransferase 2-like" evidence="2">
    <location>
        <begin position="11"/>
        <end position="120"/>
    </location>
</feature>
<organism evidence="3 4">
    <name type="scientific">Deminuibacter soli</name>
    <dbReference type="NCBI Taxonomy" id="2291815"/>
    <lineage>
        <taxon>Bacteria</taxon>
        <taxon>Pseudomonadati</taxon>
        <taxon>Bacteroidota</taxon>
        <taxon>Chitinophagia</taxon>
        <taxon>Chitinophagales</taxon>
        <taxon>Chitinophagaceae</taxon>
        <taxon>Deminuibacter</taxon>
    </lineage>
</organism>
<proteinExistence type="predicted"/>
<dbReference type="SUPFAM" id="SSF53448">
    <property type="entry name" value="Nucleotide-diphospho-sugar transferases"/>
    <property type="match status" value="1"/>
</dbReference>
<dbReference type="GO" id="GO:0016758">
    <property type="term" value="F:hexosyltransferase activity"/>
    <property type="evidence" value="ECO:0007669"/>
    <property type="project" value="UniProtKB-ARBA"/>
</dbReference>